<feature type="signal peptide" evidence="2">
    <location>
        <begin position="1"/>
        <end position="21"/>
    </location>
</feature>
<feature type="compositionally biased region" description="Basic and acidic residues" evidence="1">
    <location>
        <begin position="371"/>
        <end position="384"/>
    </location>
</feature>
<dbReference type="Gene3D" id="1.20.120.1910">
    <property type="entry name" value="Cysteine-tRNA ligase, C-terminal anti-codon recognition domain"/>
    <property type="match status" value="3"/>
</dbReference>
<evidence type="ECO:0000256" key="1">
    <source>
        <dbReference type="SAM" id="MobiDB-lite"/>
    </source>
</evidence>
<accession>A0A7S3NPI1</accession>
<dbReference type="GO" id="GO:0006418">
    <property type="term" value="P:tRNA aminoacylation for protein translation"/>
    <property type="evidence" value="ECO:0007669"/>
    <property type="project" value="InterPro"/>
</dbReference>
<evidence type="ECO:0000313" key="4">
    <source>
        <dbReference type="EMBL" id="CAE0374139.1"/>
    </source>
</evidence>
<feature type="compositionally biased region" description="Basic and acidic residues" evidence="1">
    <location>
        <begin position="392"/>
        <end position="416"/>
    </location>
</feature>
<feature type="domain" description="Cysteinyl-tRNA ligase anticodon binding" evidence="3">
    <location>
        <begin position="318"/>
        <end position="361"/>
    </location>
</feature>
<organism evidence="4">
    <name type="scientific">Aureoumbra lagunensis</name>
    <dbReference type="NCBI Taxonomy" id="44058"/>
    <lineage>
        <taxon>Eukaryota</taxon>
        <taxon>Sar</taxon>
        <taxon>Stramenopiles</taxon>
        <taxon>Ochrophyta</taxon>
        <taxon>Pelagophyceae</taxon>
        <taxon>Pelagomonadales</taxon>
        <taxon>Aureoumbra</taxon>
    </lineage>
</organism>
<gene>
    <name evidence="4" type="ORF">ALAG00032_LOCUS14942</name>
</gene>
<dbReference type="GO" id="GO:0005524">
    <property type="term" value="F:ATP binding"/>
    <property type="evidence" value="ECO:0007669"/>
    <property type="project" value="InterPro"/>
</dbReference>
<reference evidence="4" key="1">
    <citation type="submission" date="2021-01" db="EMBL/GenBank/DDBJ databases">
        <authorList>
            <person name="Corre E."/>
            <person name="Pelletier E."/>
            <person name="Niang G."/>
            <person name="Scheremetjew M."/>
            <person name="Finn R."/>
            <person name="Kale V."/>
            <person name="Holt S."/>
            <person name="Cochrane G."/>
            <person name="Meng A."/>
            <person name="Brown T."/>
            <person name="Cohen L."/>
        </authorList>
    </citation>
    <scope>NUCLEOTIDE SEQUENCE</scope>
    <source>
        <strain evidence="4">CCMP1510</strain>
    </source>
</reference>
<sequence>MHCILKRICCIIFLFMHLCTSFVWQGRWLAKDRCRILKSEISDDDLLRPVSHEELWDENTDVGHGYRASNIEDEKKVKDLQKVHEILTLRVLAKKARDYDEADRLKDELYHEHNVRVWDKTREWNYVRSKSVQRGDIVAHDYIRAAGDSSDVDVQIIDNMLLERLRAKLKRDFEQADQLREELRLMGVRVDDGTKQWRAGVPLNERDPWQKPKINYQRRPSADEIDQDTAEISLLPVDEDLVQTILTDRHEARRTQFWKRADELLDQLLKMGIDVDDSTRSWSKVHSAYTPNTNKLKRRHATSHVHPPINDPRLDDVDLMQEIEQLMADRRRAKIRRQFDQADAIRNHLRDLGVAVNDRKRTWSFIPPKRESRFQNDDSVHDALSEQLSDDSILKEDSNHPSDFIDNHDENREGLA</sequence>
<dbReference type="SUPFAM" id="SSF47323">
    <property type="entry name" value="Anticodon-binding domain of a subclass of class I aminoacyl-tRNA synthetases"/>
    <property type="match status" value="3"/>
</dbReference>
<dbReference type="GO" id="GO:0004812">
    <property type="term" value="F:aminoacyl-tRNA ligase activity"/>
    <property type="evidence" value="ECO:0007669"/>
    <property type="project" value="InterPro"/>
</dbReference>
<keyword evidence="2" id="KW-0732">Signal</keyword>
<proteinExistence type="predicted"/>
<evidence type="ECO:0000256" key="2">
    <source>
        <dbReference type="SAM" id="SignalP"/>
    </source>
</evidence>
<dbReference type="InterPro" id="IPR056411">
    <property type="entry name" value="CysS_C"/>
</dbReference>
<dbReference type="InterPro" id="IPR009080">
    <property type="entry name" value="tRNAsynth_Ia_anticodon-bd"/>
</dbReference>
<name>A0A7S3NPI1_9STRA</name>
<protein>
    <recommendedName>
        <fullName evidence="3">Cysteinyl-tRNA ligase anticodon binding domain-containing protein</fullName>
    </recommendedName>
</protein>
<evidence type="ECO:0000259" key="3">
    <source>
        <dbReference type="Pfam" id="PF23493"/>
    </source>
</evidence>
<dbReference type="AlphaFoldDB" id="A0A7S3NPI1"/>
<dbReference type="EMBL" id="HBIJ01022801">
    <property type="protein sequence ID" value="CAE0374139.1"/>
    <property type="molecule type" value="Transcribed_RNA"/>
</dbReference>
<feature type="chain" id="PRO_5031125838" description="Cysteinyl-tRNA ligase anticodon binding domain-containing protein" evidence="2">
    <location>
        <begin position="22"/>
        <end position="416"/>
    </location>
</feature>
<feature type="region of interest" description="Disordered" evidence="1">
    <location>
        <begin position="371"/>
        <end position="416"/>
    </location>
</feature>
<dbReference type="Pfam" id="PF23493">
    <property type="entry name" value="CysS_C"/>
    <property type="match status" value="1"/>
</dbReference>